<gene>
    <name evidence="1" type="ORF">Q4568_23640</name>
</gene>
<proteinExistence type="predicted"/>
<evidence type="ECO:0000313" key="1">
    <source>
        <dbReference type="EMBL" id="MDO6545528.1"/>
    </source>
</evidence>
<evidence type="ECO:0000313" key="2">
    <source>
        <dbReference type="Proteomes" id="UP001170624"/>
    </source>
</evidence>
<reference evidence="1" key="1">
    <citation type="submission" date="2023-07" db="EMBL/GenBank/DDBJ databases">
        <title>Genome content predicts the carbon catabolic preferences of heterotrophic bacteria.</title>
        <authorList>
            <person name="Gralka M."/>
        </authorList>
    </citation>
    <scope>NUCLEOTIDE SEQUENCE</scope>
    <source>
        <strain evidence="1">G2M05</strain>
    </source>
</reference>
<organism evidence="1 2">
    <name type="scientific">Photobacterium sanguinicancri</name>
    <dbReference type="NCBI Taxonomy" id="875932"/>
    <lineage>
        <taxon>Bacteria</taxon>
        <taxon>Pseudomonadati</taxon>
        <taxon>Pseudomonadota</taxon>
        <taxon>Gammaproteobacteria</taxon>
        <taxon>Vibrionales</taxon>
        <taxon>Vibrionaceae</taxon>
        <taxon>Photobacterium</taxon>
    </lineage>
</organism>
<name>A0AAW7YA37_9GAMM</name>
<accession>A0AAW7YA37</accession>
<dbReference type="Proteomes" id="UP001170624">
    <property type="component" value="Unassembled WGS sequence"/>
</dbReference>
<protein>
    <submittedName>
        <fullName evidence="1">Uncharacterized protein</fullName>
    </submittedName>
</protein>
<dbReference type="AlphaFoldDB" id="A0AAW7YA37"/>
<sequence>METYWLARDLNGVPLGRHQFIVILTGNSPRAFRLKHSKQTLVSRKIGTQFGLVLGAQNVKPTNGGKFNRLIVVPFEKADMASAVEHFGGAPSHLSKQFAYKKAEAKRVYPRKDASESDLVNAIIKAVDFYIVNESSQPIAYPPPWLGKNSNSWANSVLDAAPTSLPTDPRERVKAGDFFGADAAHDIRINQMYFRRICKPCIVENPAYR</sequence>
<comment type="caution">
    <text evidence="1">The sequence shown here is derived from an EMBL/GenBank/DDBJ whole genome shotgun (WGS) entry which is preliminary data.</text>
</comment>
<dbReference type="EMBL" id="JAUOPU010000070">
    <property type="protein sequence ID" value="MDO6545528.1"/>
    <property type="molecule type" value="Genomic_DNA"/>
</dbReference>
<dbReference type="RefSeq" id="WP_303502291.1">
    <property type="nucleotide sequence ID" value="NZ_JAUOPU010000070.1"/>
</dbReference>